<organism evidence="3 4">
    <name type="scientific">Polarella glacialis</name>
    <name type="common">Dinoflagellate</name>
    <dbReference type="NCBI Taxonomy" id="89957"/>
    <lineage>
        <taxon>Eukaryota</taxon>
        <taxon>Sar</taxon>
        <taxon>Alveolata</taxon>
        <taxon>Dinophyceae</taxon>
        <taxon>Suessiales</taxon>
        <taxon>Suessiaceae</taxon>
        <taxon>Polarella</taxon>
    </lineage>
</organism>
<evidence type="ECO:0000313" key="4">
    <source>
        <dbReference type="Proteomes" id="UP000654075"/>
    </source>
</evidence>
<feature type="transmembrane region" description="Helical" evidence="2">
    <location>
        <begin position="376"/>
        <end position="399"/>
    </location>
</feature>
<evidence type="ECO:0000313" key="3">
    <source>
        <dbReference type="EMBL" id="CAE8633733.1"/>
    </source>
</evidence>
<name>A0A813H761_POLGL</name>
<keyword evidence="1" id="KW-0175">Coiled coil</keyword>
<keyword evidence="2" id="KW-0472">Membrane</keyword>
<feature type="transmembrane region" description="Helical" evidence="2">
    <location>
        <begin position="521"/>
        <end position="542"/>
    </location>
</feature>
<evidence type="ECO:0000256" key="2">
    <source>
        <dbReference type="SAM" id="Phobius"/>
    </source>
</evidence>
<sequence length="656" mass="72092">MRACHSHTESMEDSLPMMISLATAQSQNCNGWASHRRYFRFGWGALGMCFEGSEAKCSQRLRGLIWCCWALFRQAALLLPWLICLVLMPWSHPSGLSLGLGLAVEQEMVLSLGAFLFLAATVAAALRVPWRDCRKGLREGEGLFAGHLDAGPLLALVALLLWQMGLWAPASDTEPWCLAVMKAAGQRDQFSHSADRHHAAVGLVLLDDMLRAVLRFVAGDPLEAWSFALTSRKMHSLWITDEEWWAACYQGAGWQRLPANPRRYGLPQPLPSSPRRLFREAILLASMMAETLGMMVLLEPYCISASWAAAPCIASTMLVVSCSPWLPRQSDIILLEMARTINLVSRFCIHFQAVLLVLLGFLAPREMACALPKESAVLRAVDAGALIVLYVLVASRLWVVMARCRAASPLYAVTAEDVVPTPHTRRSSRPLFCGSLGLVEGSYAPTRLCNWEDLGSGGCGSGSSISSRDRYALRRCGELLVAREAHLLSHLDALNLRIDEAEREAKSSPNQALSADLLDQLYSLLGLVTIVLCLATGASRSWRTSARRSSSASGGLCDLAEALLWPLLLLRAIHGVLLWFRIMAIRLSRHSAAPERAALSEALELRSRSCALQRHLAETQWMLARLEDRVEALGARAIGRQRRLDFGGWGHSGAVG</sequence>
<keyword evidence="4" id="KW-1185">Reference proteome</keyword>
<feature type="transmembrane region" description="Helical" evidence="2">
    <location>
        <begin position="108"/>
        <end position="128"/>
    </location>
</feature>
<evidence type="ECO:0000256" key="1">
    <source>
        <dbReference type="SAM" id="Coils"/>
    </source>
</evidence>
<dbReference type="Proteomes" id="UP000654075">
    <property type="component" value="Unassembled WGS sequence"/>
</dbReference>
<dbReference type="OrthoDB" id="10650702at2759"/>
<feature type="transmembrane region" description="Helical" evidence="2">
    <location>
        <begin position="347"/>
        <end position="364"/>
    </location>
</feature>
<proteinExistence type="predicted"/>
<feature type="non-terminal residue" evidence="3">
    <location>
        <position position="1"/>
    </location>
</feature>
<feature type="transmembrane region" description="Helical" evidence="2">
    <location>
        <begin position="63"/>
        <end position="88"/>
    </location>
</feature>
<dbReference type="EMBL" id="CAJNNV010030838">
    <property type="protein sequence ID" value="CAE8633733.1"/>
    <property type="molecule type" value="Genomic_DNA"/>
</dbReference>
<dbReference type="AlphaFoldDB" id="A0A813H761"/>
<protein>
    <submittedName>
        <fullName evidence="3">Uncharacterized protein</fullName>
    </submittedName>
</protein>
<keyword evidence="2" id="KW-1133">Transmembrane helix</keyword>
<keyword evidence="2" id="KW-0812">Transmembrane</keyword>
<accession>A0A813H761</accession>
<comment type="caution">
    <text evidence="3">The sequence shown here is derived from an EMBL/GenBank/DDBJ whole genome shotgun (WGS) entry which is preliminary data.</text>
</comment>
<gene>
    <name evidence="3" type="ORF">PGLA1383_LOCUS49513</name>
</gene>
<feature type="coiled-coil region" evidence="1">
    <location>
        <begin position="484"/>
        <end position="511"/>
    </location>
</feature>
<reference evidence="3" key="1">
    <citation type="submission" date="2021-02" db="EMBL/GenBank/DDBJ databases">
        <authorList>
            <person name="Dougan E. K."/>
            <person name="Rhodes N."/>
            <person name="Thang M."/>
            <person name="Chan C."/>
        </authorList>
    </citation>
    <scope>NUCLEOTIDE SEQUENCE</scope>
</reference>
<feature type="transmembrane region" description="Helical" evidence="2">
    <location>
        <begin position="562"/>
        <end position="580"/>
    </location>
</feature>